<sequence>MENFTLNDERKKGKSLLYTFVVYTFTVRNLRIEYLILSKRKQAECLRLKFIFQGMILSFLKVKLILST</sequence>
<comment type="caution">
    <text evidence="2">The sequence shown here is derived from an EMBL/GenBank/DDBJ whole genome shotgun (WGS) entry which is preliminary data.</text>
</comment>
<evidence type="ECO:0000256" key="1">
    <source>
        <dbReference type="SAM" id="Phobius"/>
    </source>
</evidence>
<proteinExistence type="predicted"/>
<evidence type="ECO:0000313" key="2">
    <source>
        <dbReference type="EMBL" id="RHK17851.1"/>
    </source>
</evidence>
<gene>
    <name evidence="2" type="ORF">DW075_23985</name>
</gene>
<name>A0A415FDB1_9BACE</name>
<keyword evidence="1" id="KW-1133">Transmembrane helix</keyword>
<dbReference type="EMBL" id="QRNE01000248">
    <property type="protein sequence ID" value="RHK17851.1"/>
    <property type="molecule type" value="Genomic_DNA"/>
</dbReference>
<dbReference type="AlphaFoldDB" id="A0A415FDB1"/>
<evidence type="ECO:0000313" key="3">
    <source>
        <dbReference type="Proteomes" id="UP000285503"/>
    </source>
</evidence>
<keyword evidence="1" id="KW-0472">Membrane</keyword>
<accession>A0A415FDB1</accession>
<feature type="transmembrane region" description="Helical" evidence="1">
    <location>
        <begin position="16"/>
        <end position="36"/>
    </location>
</feature>
<organism evidence="2 3">
    <name type="scientific">Bacteroides xylanisolvens</name>
    <dbReference type="NCBI Taxonomy" id="371601"/>
    <lineage>
        <taxon>Bacteria</taxon>
        <taxon>Pseudomonadati</taxon>
        <taxon>Bacteroidota</taxon>
        <taxon>Bacteroidia</taxon>
        <taxon>Bacteroidales</taxon>
        <taxon>Bacteroidaceae</taxon>
        <taxon>Bacteroides</taxon>
    </lineage>
</organism>
<keyword evidence="1" id="KW-0812">Transmembrane</keyword>
<dbReference type="Proteomes" id="UP000285503">
    <property type="component" value="Unassembled WGS sequence"/>
</dbReference>
<reference evidence="2 3" key="1">
    <citation type="submission" date="2018-08" db="EMBL/GenBank/DDBJ databases">
        <title>A genome reference for cultivated species of the human gut microbiota.</title>
        <authorList>
            <person name="Zou Y."/>
            <person name="Xue W."/>
            <person name="Luo G."/>
        </authorList>
    </citation>
    <scope>NUCLEOTIDE SEQUENCE [LARGE SCALE GENOMIC DNA]</scope>
    <source>
        <strain evidence="2 3">AF46-11NS</strain>
    </source>
</reference>
<protein>
    <submittedName>
        <fullName evidence="2">Uncharacterized protein</fullName>
    </submittedName>
</protein>